<dbReference type="InterPro" id="IPR013525">
    <property type="entry name" value="ABC2_TM"/>
</dbReference>
<comment type="caution">
    <text evidence="8">The sequence shown here is derived from an EMBL/GenBank/DDBJ whole genome shotgun (WGS) entry which is preliminary data.</text>
</comment>
<organism evidence="8 9">
    <name type="scientific">Anaerobacillus alkalidiazotrophicus</name>
    <dbReference type="NCBI Taxonomy" id="472963"/>
    <lineage>
        <taxon>Bacteria</taxon>
        <taxon>Bacillati</taxon>
        <taxon>Bacillota</taxon>
        <taxon>Bacilli</taxon>
        <taxon>Bacillales</taxon>
        <taxon>Bacillaceae</taxon>
        <taxon>Anaerobacillus</taxon>
    </lineage>
</organism>
<evidence type="ECO:0000256" key="5">
    <source>
        <dbReference type="ARBA" id="ARBA00023136"/>
    </source>
</evidence>
<name>A0A1S2MC02_9BACI</name>
<feature type="transmembrane region" description="Helical" evidence="6">
    <location>
        <begin position="226"/>
        <end position="246"/>
    </location>
</feature>
<dbReference type="GO" id="GO:0140359">
    <property type="term" value="F:ABC-type transporter activity"/>
    <property type="evidence" value="ECO:0007669"/>
    <property type="project" value="InterPro"/>
</dbReference>
<feature type="transmembrane region" description="Helical" evidence="6">
    <location>
        <begin position="266"/>
        <end position="292"/>
    </location>
</feature>
<dbReference type="Proteomes" id="UP000180057">
    <property type="component" value="Unassembled WGS sequence"/>
</dbReference>
<keyword evidence="4 6" id="KW-1133">Transmembrane helix</keyword>
<dbReference type="InterPro" id="IPR051449">
    <property type="entry name" value="ABC-2_transporter_component"/>
</dbReference>
<keyword evidence="9" id="KW-1185">Reference proteome</keyword>
<dbReference type="Gene3D" id="3.40.1710.10">
    <property type="entry name" value="abc type-2 transporter like domain"/>
    <property type="match status" value="1"/>
</dbReference>
<evidence type="ECO:0000256" key="3">
    <source>
        <dbReference type="ARBA" id="ARBA00022692"/>
    </source>
</evidence>
<feature type="transmembrane region" description="Helical" evidence="6">
    <location>
        <begin position="380"/>
        <end position="398"/>
    </location>
</feature>
<dbReference type="STRING" id="472963.BKP45_06695"/>
<dbReference type="AlphaFoldDB" id="A0A1S2MC02"/>
<comment type="subcellular location">
    <subcellularLocation>
        <location evidence="1">Cell membrane</location>
        <topology evidence="1">Multi-pass membrane protein</topology>
    </subcellularLocation>
</comment>
<keyword evidence="3 6" id="KW-0812">Transmembrane</keyword>
<dbReference type="GO" id="GO:0005886">
    <property type="term" value="C:plasma membrane"/>
    <property type="evidence" value="ECO:0007669"/>
    <property type="project" value="UniProtKB-SubCell"/>
</dbReference>
<reference evidence="8 9" key="1">
    <citation type="submission" date="2016-10" db="EMBL/GenBank/DDBJ databases">
        <title>Draft genome sequences of four alkaliphilic bacteria belonging to the Anaerobacillus genus.</title>
        <authorList>
            <person name="Bassil N.M."/>
            <person name="Lloyd J.R."/>
        </authorList>
    </citation>
    <scope>NUCLEOTIDE SEQUENCE [LARGE SCALE GENOMIC DNA]</scope>
    <source>
        <strain evidence="8 9">DSM 22531</strain>
    </source>
</reference>
<gene>
    <name evidence="8" type="ORF">BKP45_06695</name>
</gene>
<evidence type="ECO:0000313" key="9">
    <source>
        <dbReference type="Proteomes" id="UP000180057"/>
    </source>
</evidence>
<evidence type="ECO:0000256" key="6">
    <source>
        <dbReference type="SAM" id="Phobius"/>
    </source>
</evidence>
<feature type="transmembrane region" description="Helical" evidence="6">
    <location>
        <begin position="21"/>
        <end position="41"/>
    </location>
</feature>
<keyword evidence="2" id="KW-1003">Cell membrane</keyword>
<sequence>MWNIFFSSVSLRWKWWAKRPLEVSVLFLIVPLAMFLLTTIIQGVGQKDGIPIVVVDKDQSNYSQLVIERVAEHPIVSVERSDEEEAIRLLQTQKVEAVFIFNEGFMEKLHQADRKQLLEMLHTPSSLVAGLLTEVFTSEVNRLASNSQAAHYVSRKYEELGLIEIEEKRHETSLWQESWEHTDSYWEPEPLMSIRYFELDRFSHIGQRNQIEIENGGLVRYELQLLMGWLSALLLFVLIFVAQWLVEEKQNGILKRLKSTAASPFFYVIGHSFPAFIFAFIQGGFTFVMIFWLYDFVVPLTLELLILFFMYFAAAFSLSLCIAIFVKTTGQLQAVGIFIVLLTSLVGGSFIDLGEWISFFKWLSYGTPQGWFLHGFREGAFEPALFGFVLLFSFFSIGRWRKQL</sequence>
<evidence type="ECO:0000256" key="1">
    <source>
        <dbReference type="ARBA" id="ARBA00004651"/>
    </source>
</evidence>
<dbReference type="PANTHER" id="PTHR30294">
    <property type="entry name" value="MEMBRANE COMPONENT OF ABC TRANSPORTER YHHJ-RELATED"/>
    <property type="match status" value="1"/>
</dbReference>
<feature type="domain" description="ABC-2 type transporter transmembrane" evidence="7">
    <location>
        <begin position="26"/>
        <end position="377"/>
    </location>
</feature>
<evidence type="ECO:0000256" key="2">
    <source>
        <dbReference type="ARBA" id="ARBA00022475"/>
    </source>
</evidence>
<feature type="transmembrane region" description="Helical" evidence="6">
    <location>
        <begin position="338"/>
        <end position="360"/>
    </location>
</feature>
<dbReference type="RefSeq" id="WP_071388877.1">
    <property type="nucleotide sequence ID" value="NZ_MLQS01000001.1"/>
</dbReference>
<accession>A0A1S2MC02</accession>
<evidence type="ECO:0000259" key="7">
    <source>
        <dbReference type="Pfam" id="PF12698"/>
    </source>
</evidence>
<evidence type="ECO:0000256" key="4">
    <source>
        <dbReference type="ARBA" id="ARBA00022989"/>
    </source>
</evidence>
<feature type="transmembrane region" description="Helical" evidence="6">
    <location>
        <begin position="304"/>
        <end position="326"/>
    </location>
</feature>
<protein>
    <recommendedName>
        <fullName evidence="7">ABC-2 type transporter transmembrane domain-containing protein</fullName>
    </recommendedName>
</protein>
<proteinExistence type="predicted"/>
<dbReference type="PANTHER" id="PTHR30294:SF29">
    <property type="entry name" value="MULTIDRUG ABC TRANSPORTER PERMEASE YBHS-RELATED"/>
    <property type="match status" value="1"/>
</dbReference>
<keyword evidence="5 6" id="KW-0472">Membrane</keyword>
<dbReference type="Pfam" id="PF12698">
    <property type="entry name" value="ABC2_membrane_3"/>
    <property type="match status" value="1"/>
</dbReference>
<dbReference type="EMBL" id="MLQS01000001">
    <property type="protein sequence ID" value="OIJ22322.1"/>
    <property type="molecule type" value="Genomic_DNA"/>
</dbReference>
<dbReference type="OrthoDB" id="2417739at2"/>
<evidence type="ECO:0000313" key="8">
    <source>
        <dbReference type="EMBL" id="OIJ22322.1"/>
    </source>
</evidence>